<dbReference type="KEGG" id="abs:AZOBR_50043"/>
<name>A0A9P1JPG8_9PROT</name>
<organism evidence="1 2">
    <name type="scientific">Azospirillum baldaniorum</name>
    <dbReference type="NCBI Taxonomy" id="1064539"/>
    <lineage>
        <taxon>Bacteria</taxon>
        <taxon>Pseudomonadati</taxon>
        <taxon>Pseudomonadota</taxon>
        <taxon>Alphaproteobacteria</taxon>
        <taxon>Rhodospirillales</taxon>
        <taxon>Azospirillaceae</taxon>
        <taxon>Azospirillum</taxon>
    </lineage>
</organism>
<protein>
    <submittedName>
        <fullName evidence="1">Uncharacterized protein</fullName>
    </submittedName>
</protein>
<dbReference type="EMBL" id="HE577327">
    <property type="protein sequence ID" value="CCC97319.1"/>
    <property type="molecule type" value="Genomic_DNA"/>
</dbReference>
<accession>A0A9P1JPG8</accession>
<gene>
    <name evidence="1" type="ORF">AZOBR_50043</name>
</gene>
<dbReference type="Proteomes" id="UP000007319">
    <property type="component" value="Chromosome"/>
</dbReference>
<dbReference type="AlphaFoldDB" id="A0A9P1JPG8"/>
<evidence type="ECO:0000313" key="1">
    <source>
        <dbReference type="EMBL" id="CCC97319.1"/>
    </source>
</evidence>
<proteinExistence type="predicted"/>
<sequence>MIARPSIFSSQIRLNTQFDVFPRLNRNVNLPFALSRQKGKGRLKWATSDAAWPGHLGRPPKPYRGVPFFLRGDLRQGELLCSLFSCGSSRPNCSTINQN</sequence>
<keyword evidence="2" id="KW-1185">Reference proteome</keyword>
<evidence type="ECO:0000313" key="2">
    <source>
        <dbReference type="Proteomes" id="UP000007319"/>
    </source>
</evidence>
<reference evidence="1 2" key="1">
    <citation type="journal article" date="2011" name="PLoS Genet.">
        <title>Azospirillum genomes reveal transition of bacteria from aquatic to terrestrial environments.</title>
        <authorList>
            <person name="Wisniewski-Dye F."/>
            <person name="Borziak K."/>
            <person name="Khalsa-Moyers G."/>
            <person name="Alexandre G."/>
            <person name="Sukharnikov L.O."/>
            <person name="Wuichet K."/>
            <person name="Hurst G.B."/>
            <person name="McDonald W.H."/>
            <person name="Robertson J.S."/>
            <person name="Barbe V."/>
            <person name="Calteau A."/>
            <person name="Rouy Z."/>
            <person name="Mangenot S."/>
            <person name="Prigent-Combaret C."/>
            <person name="Normand P."/>
            <person name="Boyer M."/>
            <person name="Siguier P."/>
            <person name="Dessaux Y."/>
            <person name="Elmerich C."/>
            <person name="Condemine G."/>
            <person name="Krishnen G."/>
            <person name="Kennedy I."/>
            <person name="Paterson A.H."/>
            <person name="Gonzalez V."/>
            <person name="Mavingui P."/>
            <person name="Zhulin I.B."/>
        </authorList>
    </citation>
    <scope>NUCLEOTIDE SEQUENCE [LARGE SCALE GENOMIC DNA]</scope>
    <source>
        <strain evidence="1 2">Sp245</strain>
    </source>
</reference>